<evidence type="ECO:0000313" key="5">
    <source>
        <dbReference type="EMBL" id="RKD33448.1"/>
    </source>
</evidence>
<comment type="caution">
    <text evidence="5">The sequence shown here is derived from an EMBL/GenBank/DDBJ whole genome shotgun (WGS) entry which is preliminary data.</text>
</comment>
<dbReference type="NCBIfam" id="TIGR00229">
    <property type="entry name" value="sensory_box"/>
    <property type="match status" value="4"/>
</dbReference>
<dbReference type="Proteomes" id="UP000284177">
    <property type="component" value="Unassembled WGS sequence"/>
</dbReference>
<dbReference type="GO" id="GO:0006355">
    <property type="term" value="P:regulation of DNA-templated transcription"/>
    <property type="evidence" value="ECO:0007669"/>
    <property type="project" value="InterPro"/>
</dbReference>
<dbReference type="PROSITE" id="PS50113">
    <property type="entry name" value="PAC"/>
    <property type="match status" value="2"/>
</dbReference>
<feature type="domain" description="PAS" evidence="1">
    <location>
        <begin position="217"/>
        <end position="270"/>
    </location>
</feature>
<dbReference type="SUPFAM" id="SSF109604">
    <property type="entry name" value="HD-domain/PDEase-like"/>
    <property type="match status" value="1"/>
</dbReference>
<organism evidence="5 6">
    <name type="scientific">Thermohalobacter berrensis</name>
    <dbReference type="NCBI Taxonomy" id="99594"/>
    <lineage>
        <taxon>Bacteria</taxon>
        <taxon>Bacillati</taxon>
        <taxon>Bacillota</taxon>
        <taxon>Tissierellia</taxon>
        <taxon>Tissierellales</taxon>
        <taxon>Thermohalobacteraceae</taxon>
        <taxon>Thermohalobacter</taxon>
    </lineage>
</organism>
<dbReference type="SUPFAM" id="SSF55785">
    <property type="entry name" value="PYP-like sensor domain (PAS domain)"/>
    <property type="match status" value="4"/>
</dbReference>
<dbReference type="CDD" id="cd01949">
    <property type="entry name" value="GGDEF"/>
    <property type="match status" value="1"/>
</dbReference>
<evidence type="ECO:0000259" key="1">
    <source>
        <dbReference type="PROSITE" id="PS50112"/>
    </source>
</evidence>
<dbReference type="SMART" id="SM00091">
    <property type="entry name" value="PAS"/>
    <property type="match status" value="3"/>
</dbReference>
<evidence type="ECO:0000259" key="2">
    <source>
        <dbReference type="PROSITE" id="PS50113"/>
    </source>
</evidence>
<sequence length="818" mass="93861">MLQNTGYSKTEVTGISIAKFVHPDDKKRVIESHQKRIAGVETEKMYSVRVIKKDGNIMWVSINSARIEWEGKPAVLSFLHDITEAKILEEKVKQNEQFFRAVFEQSPSGIFMFDNNYIVTQCNNRLAQILNSSIEKIVGLNLKRLKYKEVIPYFDRALNGEEVIYEGPYYSTTGDSKIWIFIRIFPIKDEKDNIISGVGIVEDFTGFKETQKALTESKQRFSQIINFLPDPTFAIDKNGKVIMWNKEMEEITGIKSEEMLGKDNYEYALPFYGKKRPILINLVLNSKEDIEDNYISFQRTTQNTLIGESYSPKLDIYLWGKARPLYGVNGNIVGAIESIRDITTIKDTERKLTYQKKCFEALFKNSTDAIVFFDTNHRVIDINSRFTELFGYTSEECIGKDVDRLVANKENYLEARKLTETVFKGNMVETQSVRYNKEGKPIDVRIKSVLVVVNGEVVGGYGIYSDIREQKKYERKLKILSIHDQLTGLYNRTYYEQIIENLSHSNQFPITIVSTDMDGLKLVNDTLGHSKGDEILKNYAKVLKRSVRQSDILARIGGDEFVIILPYTDEESGEKVLKRIRENIKDYNKKHPRLQLHISMGIATASNKGVSILETYKKADDLMYRDKLQRRKSARSQIISTLMAALTERDYITSGHVKRVKKLSIILGEKLNLSSKQLSDLTLLAEFHDLGKVGIPDKILFKEGPLTEEEWEIMRQHPEKGYRIAMSSPDLSGVADLILKHHERWDGNGYPLGLKGLEIPIECRILSIVDAYDAMTSERPYSRKKSKEEAIEELKRCSGSQFDPKLVKIFLDIIGDNN</sequence>
<dbReference type="Pfam" id="PF00990">
    <property type="entry name" value="GGDEF"/>
    <property type="match status" value="1"/>
</dbReference>
<dbReference type="Gene3D" id="3.30.70.270">
    <property type="match status" value="1"/>
</dbReference>
<accession>A0A419T7T8</accession>
<dbReference type="Pfam" id="PF13426">
    <property type="entry name" value="PAS_9"/>
    <property type="match status" value="2"/>
</dbReference>
<dbReference type="NCBIfam" id="TIGR00254">
    <property type="entry name" value="GGDEF"/>
    <property type="match status" value="1"/>
</dbReference>
<gene>
    <name evidence="5" type="ORF">BET03_09355</name>
</gene>
<name>A0A419T7T8_9FIRM</name>
<feature type="domain" description="PAS" evidence="1">
    <location>
        <begin position="355"/>
        <end position="426"/>
    </location>
</feature>
<keyword evidence="6" id="KW-1185">Reference proteome</keyword>
<dbReference type="PANTHER" id="PTHR44757">
    <property type="entry name" value="DIGUANYLATE CYCLASE DGCP"/>
    <property type="match status" value="1"/>
</dbReference>
<dbReference type="InterPro" id="IPR000014">
    <property type="entry name" value="PAS"/>
</dbReference>
<dbReference type="EMBL" id="MCIB01000006">
    <property type="protein sequence ID" value="RKD33448.1"/>
    <property type="molecule type" value="Genomic_DNA"/>
</dbReference>
<dbReference type="SUPFAM" id="SSF55073">
    <property type="entry name" value="Nucleotide cyclase"/>
    <property type="match status" value="1"/>
</dbReference>
<dbReference type="SMART" id="SM00471">
    <property type="entry name" value="HDc"/>
    <property type="match status" value="1"/>
</dbReference>
<dbReference type="AlphaFoldDB" id="A0A419T7T8"/>
<dbReference type="InterPro" id="IPR013767">
    <property type="entry name" value="PAS_fold"/>
</dbReference>
<dbReference type="SMART" id="SM00086">
    <property type="entry name" value="PAC"/>
    <property type="match status" value="3"/>
</dbReference>
<dbReference type="CDD" id="cd00130">
    <property type="entry name" value="PAS"/>
    <property type="match status" value="4"/>
</dbReference>
<dbReference type="Gene3D" id="3.30.450.20">
    <property type="entry name" value="PAS domain"/>
    <property type="match status" value="4"/>
</dbReference>
<dbReference type="PROSITE" id="PS50887">
    <property type="entry name" value="GGDEF"/>
    <property type="match status" value="1"/>
</dbReference>
<dbReference type="PANTHER" id="PTHR44757:SF2">
    <property type="entry name" value="BIOFILM ARCHITECTURE MAINTENANCE PROTEIN MBAA"/>
    <property type="match status" value="1"/>
</dbReference>
<dbReference type="SMART" id="SM00267">
    <property type="entry name" value="GGDEF"/>
    <property type="match status" value="1"/>
</dbReference>
<dbReference type="InterPro" id="IPR029787">
    <property type="entry name" value="Nucleotide_cyclase"/>
</dbReference>
<dbReference type="InterPro" id="IPR000160">
    <property type="entry name" value="GGDEF_dom"/>
</dbReference>
<feature type="domain" description="PAS" evidence="1">
    <location>
        <begin position="1"/>
        <end position="40"/>
    </location>
</feature>
<dbReference type="InterPro" id="IPR035965">
    <property type="entry name" value="PAS-like_dom_sf"/>
</dbReference>
<evidence type="ECO:0008006" key="7">
    <source>
        <dbReference type="Google" id="ProtNLM"/>
    </source>
</evidence>
<dbReference type="InterPro" id="IPR003607">
    <property type="entry name" value="HD/PDEase_dom"/>
</dbReference>
<proteinExistence type="predicted"/>
<dbReference type="Pfam" id="PF00989">
    <property type="entry name" value="PAS"/>
    <property type="match status" value="2"/>
</dbReference>
<dbReference type="OrthoDB" id="9804747at2"/>
<feature type="domain" description="PAC" evidence="2">
    <location>
        <begin position="163"/>
        <end position="216"/>
    </location>
</feature>
<dbReference type="InterPro" id="IPR052155">
    <property type="entry name" value="Biofilm_reg_signaling"/>
</dbReference>
<dbReference type="Pfam" id="PF13487">
    <property type="entry name" value="HD_5"/>
    <property type="match status" value="1"/>
</dbReference>
<dbReference type="InterPro" id="IPR037522">
    <property type="entry name" value="HD_GYP_dom"/>
</dbReference>
<evidence type="ECO:0000259" key="4">
    <source>
        <dbReference type="PROSITE" id="PS51832"/>
    </source>
</evidence>
<feature type="domain" description="GGDEF" evidence="3">
    <location>
        <begin position="508"/>
        <end position="643"/>
    </location>
</feature>
<dbReference type="CDD" id="cd00077">
    <property type="entry name" value="HDc"/>
    <property type="match status" value="1"/>
</dbReference>
<dbReference type="InterPro" id="IPR043128">
    <property type="entry name" value="Rev_trsase/Diguanyl_cyclase"/>
</dbReference>
<protein>
    <recommendedName>
        <fullName evidence="7">Diguanylate cyclase</fullName>
    </recommendedName>
</protein>
<feature type="domain" description="HD-GYP" evidence="4">
    <location>
        <begin position="631"/>
        <end position="818"/>
    </location>
</feature>
<evidence type="ECO:0000313" key="6">
    <source>
        <dbReference type="Proteomes" id="UP000284177"/>
    </source>
</evidence>
<dbReference type="PROSITE" id="PS51832">
    <property type="entry name" value="HD_GYP"/>
    <property type="match status" value="1"/>
</dbReference>
<feature type="domain" description="PAC" evidence="2">
    <location>
        <begin position="44"/>
        <end position="94"/>
    </location>
</feature>
<dbReference type="InterPro" id="IPR001610">
    <property type="entry name" value="PAC"/>
</dbReference>
<evidence type="ECO:0000259" key="3">
    <source>
        <dbReference type="PROSITE" id="PS50887"/>
    </source>
</evidence>
<dbReference type="InterPro" id="IPR000700">
    <property type="entry name" value="PAS-assoc_C"/>
</dbReference>
<dbReference type="Gene3D" id="1.10.3210.10">
    <property type="entry name" value="Hypothetical protein af1432"/>
    <property type="match status" value="1"/>
</dbReference>
<reference evidence="5 6" key="1">
    <citation type="submission" date="2016-08" db="EMBL/GenBank/DDBJ databases">
        <title>Novel Firmicutes and Novel Genomes.</title>
        <authorList>
            <person name="Poppleton D.I."/>
            <person name="Gribaldo S."/>
        </authorList>
    </citation>
    <scope>NUCLEOTIDE SEQUENCE [LARGE SCALE GENOMIC DNA]</scope>
    <source>
        <strain evidence="5 6">CTT3</strain>
    </source>
</reference>
<feature type="domain" description="PAS" evidence="1">
    <location>
        <begin position="95"/>
        <end position="139"/>
    </location>
</feature>
<dbReference type="PROSITE" id="PS50112">
    <property type="entry name" value="PAS"/>
    <property type="match status" value="4"/>
</dbReference>